<evidence type="ECO:0000313" key="2">
    <source>
        <dbReference type="Proteomes" id="UP000265520"/>
    </source>
</evidence>
<feature type="non-terminal residue" evidence="1">
    <location>
        <position position="1"/>
    </location>
</feature>
<protein>
    <submittedName>
        <fullName evidence="1">Uncharacterized protein</fullName>
    </submittedName>
</protein>
<reference evidence="1 2" key="1">
    <citation type="journal article" date="2018" name="Front. Plant Sci.">
        <title>Red Clover (Trifolium pratense) and Zigzag Clover (T. medium) - A Picture of Genomic Similarities and Differences.</title>
        <authorList>
            <person name="Dluhosova J."/>
            <person name="Istvanek J."/>
            <person name="Nedelnik J."/>
            <person name="Repkova J."/>
        </authorList>
    </citation>
    <scope>NUCLEOTIDE SEQUENCE [LARGE SCALE GENOMIC DNA]</scope>
    <source>
        <strain evidence="2">cv. 10/8</strain>
        <tissue evidence="1">Leaf</tissue>
    </source>
</reference>
<organism evidence="1 2">
    <name type="scientific">Trifolium medium</name>
    <dbReference type="NCBI Taxonomy" id="97028"/>
    <lineage>
        <taxon>Eukaryota</taxon>
        <taxon>Viridiplantae</taxon>
        <taxon>Streptophyta</taxon>
        <taxon>Embryophyta</taxon>
        <taxon>Tracheophyta</taxon>
        <taxon>Spermatophyta</taxon>
        <taxon>Magnoliopsida</taxon>
        <taxon>eudicotyledons</taxon>
        <taxon>Gunneridae</taxon>
        <taxon>Pentapetalae</taxon>
        <taxon>rosids</taxon>
        <taxon>fabids</taxon>
        <taxon>Fabales</taxon>
        <taxon>Fabaceae</taxon>
        <taxon>Papilionoideae</taxon>
        <taxon>50 kb inversion clade</taxon>
        <taxon>NPAAA clade</taxon>
        <taxon>Hologalegina</taxon>
        <taxon>IRL clade</taxon>
        <taxon>Trifolieae</taxon>
        <taxon>Trifolium</taxon>
    </lineage>
</organism>
<dbReference type="EMBL" id="LXQA010321376">
    <property type="protein sequence ID" value="MCI43735.1"/>
    <property type="molecule type" value="Genomic_DNA"/>
</dbReference>
<sequence length="81" mass="9401">TRIVIDLLDVWIWQNSSFGCYSTKRLFGYTLGSSKREFTTPKRDFFDFWVVWVKSNEILCNVKTYPNASSCEATIPSFCGK</sequence>
<evidence type="ECO:0000313" key="1">
    <source>
        <dbReference type="EMBL" id="MCI43735.1"/>
    </source>
</evidence>
<proteinExistence type="predicted"/>
<dbReference type="AlphaFoldDB" id="A0A392S771"/>
<keyword evidence="2" id="KW-1185">Reference proteome</keyword>
<name>A0A392S771_9FABA</name>
<accession>A0A392S771</accession>
<comment type="caution">
    <text evidence="1">The sequence shown here is derived from an EMBL/GenBank/DDBJ whole genome shotgun (WGS) entry which is preliminary data.</text>
</comment>
<dbReference type="Proteomes" id="UP000265520">
    <property type="component" value="Unassembled WGS sequence"/>
</dbReference>